<keyword evidence="4" id="KW-0456">Lyase</keyword>
<proteinExistence type="inferred from homology"/>
<evidence type="ECO:0000256" key="2">
    <source>
        <dbReference type="ARBA" id="ARBA00022723"/>
    </source>
</evidence>
<feature type="domain" description="CENP-V/GFA" evidence="5">
    <location>
        <begin position="2"/>
        <end position="119"/>
    </location>
</feature>
<sequence length="133" mass="15027">MINGSCLCGQCRYKASGNLFDVMYCHCSNCQKITGSAFAIYGGVSQDDFEWLCDLSKVREFHSSQYVCRYFCNSCGSMISAIDKKEKNTVYLSIGLLDSDTAIVPEYHQYVSSKAEWYKIIDNLPQYMAESPV</sequence>
<evidence type="ECO:0000313" key="6">
    <source>
        <dbReference type="EMBL" id="MBD5770156.1"/>
    </source>
</evidence>
<comment type="caution">
    <text evidence="6">The sequence shown here is derived from an EMBL/GenBank/DDBJ whole genome shotgun (WGS) entry which is preliminary data.</text>
</comment>
<accession>A0ABR8NVT2</accession>
<dbReference type="RefSeq" id="WP_407943808.1">
    <property type="nucleotide sequence ID" value="NZ_JACYFC010000001.1"/>
</dbReference>
<name>A0ABR8NVT2_9GAMM</name>
<reference evidence="6 7" key="1">
    <citation type="submission" date="2020-09" db="EMBL/GenBank/DDBJ databases">
        <title>Marinomonas sp. nov., isolated from the cysticercosis algae of Qingdao, China.</title>
        <authorList>
            <person name="Sun X."/>
        </authorList>
    </citation>
    <scope>NUCLEOTIDE SEQUENCE [LARGE SCALE GENOMIC DNA]</scope>
    <source>
        <strain evidence="6 7">SM2066</strain>
    </source>
</reference>
<evidence type="ECO:0000313" key="7">
    <source>
        <dbReference type="Proteomes" id="UP000604161"/>
    </source>
</evidence>
<gene>
    <name evidence="6" type="ORF">IF202_03760</name>
</gene>
<evidence type="ECO:0000259" key="5">
    <source>
        <dbReference type="PROSITE" id="PS51891"/>
    </source>
</evidence>
<protein>
    <submittedName>
        <fullName evidence="6">GFA family protein</fullName>
    </submittedName>
</protein>
<dbReference type="InterPro" id="IPR011057">
    <property type="entry name" value="Mss4-like_sf"/>
</dbReference>
<keyword evidence="7" id="KW-1185">Reference proteome</keyword>
<dbReference type="Proteomes" id="UP000604161">
    <property type="component" value="Unassembled WGS sequence"/>
</dbReference>
<dbReference type="PROSITE" id="PS51891">
    <property type="entry name" value="CENP_V_GFA"/>
    <property type="match status" value="1"/>
</dbReference>
<keyword evidence="3" id="KW-0862">Zinc</keyword>
<evidence type="ECO:0000256" key="4">
    <source>
        <dbReference type="ARBA" id="ARBA00023239"/>
    </source>
</evidence>
<dbReference type="InterPro" id="IPR006913">
    <property type="entry name" value="CENP-V/GFA"/>
</dbReference>
<comment type="similarity">
    <text evidence="1">Belongs to the Gfa family.</text>
</comment>
<dbReference type="PANTHER" id="PTHR33337">
    <property type="entry name" value="GFA DOMAIN-CONTAINING PROTEIN"/>
    <property type="match status" value="1"/>
</dbReference>
<organism evidence="6 7">
    <name type="scientific">Marinomonas colpomeniae</name>
    <dbReference type="NCBI Taxonomy" id="2774408"/>
    <lineage>
        <taxon>Bacteria</taxon>
        <taxon>Pseudomonadati</taxon>
        <taxon>Pseudomonadota</taxon>
        <taxon>Gammaproteobacteria</taxon>
        <taxon>Oceanospirillales</taxon>
        <taxon>Oceanospirillaceae</taxon>
        <taxon>Marinomonas</taxon>
    </lineage>
</organism>
<dbReference type="SUPFAM" id="SSF51316">
    <property type="entry name" value="Mss4-like"/>
    <property type="match status" value="1"/>
</dbReference>
<dbReference type="EMBL" id="JACYFC010000001">
    <property type="protein sequence ID" value="MBD5770156.1"/>
    <property type="molecule type" value="Genomic_DNA"/>
</dbReference>
<keyword evidence="2" id="KW-0479">Metal-binding</keyword>
<dbReference type="PANTHER" id="PTHR33337:SF40">
    <property type="entry name" value="CENP-V_GFA DOMAIN-CONTAINING PROTEIN-RELATED"/>
    <property type="match status" value="1"/>
</dbReference>
<evidence type="ECO:0000256" key="1">
    <source>
        <dbReference type="ARBA" id="ARBA00005495"/>
    </source>
</evidence>
<dbReference type="Gene3D" id="3.90.1590.10">
    <property type="entry name" value="glutathione-dependent formaldehyde- activating enzyme (gfa)"/>
    <property type="match status" value="1"/>
</dbReference>
<evidence type="ECO:0000256" key="3">
    <source>
        <dbReference type="ARBA" id="ARBA00022833"/>
    </source>
</evidence>
<dbReference type="Pfam" id="PF04828">
    <property type="entry name" value="GFA"/>
    <property type="match status" value="1"/>
</dbReference>